<dbReference type="GO" id="GO:0007565">
    <property type="term" value="P:female pregnancy"/>
    <property type="evidence" value="ECO:0007669"/>
    <property type="project" value="TreeGrafter"/>
</dbReference>
<dbReference type="Proteomes" id="UP000030759">
    <property type="component" value="Unassembled WGS sequence"/>
</dbReference>
<dbReference type="InterPro" id="IPR018116">
    <property type="entry name" value="Somatotropin_CS"/>
</dbReference>
<keyword evidence="5" id="KW-0372">Hormone</keyword>
<dbReference type="PANTHER" id="PTHR11417:SF12">
    <property type="entry name" value="PROLACTIN-2A1"/>
    <property type="match status" value="1"/>
</dbReference>
<dbReference type="AlphaFoldDB" id="A0A061ICE9"/>
<evidence type="ECO:0000313" key="7">
    <source>
        <dbReference type="Ensembl" id="ENSCGRP00001008362.1"/>
    </source>
</evidence>
<dbReference type="GO" id="GO:0031667">
    <property type="term" value="P:response to nutrient levels"/>
    <property type="evidence" value="ECO:0007669"/>
    <property type="project" value="TreeGrafter"/>
</dbReference>
<dbReference type="GO" id="GO:0005179">
    <property type="term" value="F:hormone activity"/>
    <property type="evidence" value="ECO:0007669"/>
    <property type="project" value="UniProtKB-KW"/>
</dbReference>
<dbReference type="Ensembl" id="ENSCGRT00001012488.1">
    <property type="protein sequence ID" value="ENSCGRP00001008362.1"/>
    <property type="gene ID" value="ENSCGRG00001010654.1"/>
</dbReference>
<organism evidence="6 8">
    <name type="scientific">Cricetulus griseus</name>
    <name type="common">Chinese hamster</name>
    <name type="synonym">Cricetulus barabensis griseus</name>
    <dbReference type="NCBI Taxonomy" id="10029"/>
    <lineage>
        <taxon>Eukaryota</taxon>
        <taxon>Metazoa</taxon>
        <taxon>Chordata</taxon>
        <taxon>Craniata</taxon>
        <taxon>Vertebrata</taxon>
        <taxon>Euteleostomi</taxon>
        <taxon>Mammalia</taxon>
        <taxon>Eutheria</taxon>
        <taxon>Euarchontoglires</taxon>
        <taxon>Glires</taxon>
        <taxon>Rodentia</taxon>
        <taxon>Myomorpha</taxon>
        <taxon>Muroidea</taxon>
        <taxon>Cricetidae</taxon>
        <taxon>Cricetinae</taxon>
        <taxon>Cricetulus</taxon>
    </lineage>
</organism>
<keyword evidence="4" id="KW-0862">Zinc</keyword>
<dbReference type="GO" id="GO:0046872">
    <property type="term" value="F:metal ion binding"/>
    <property type="evidence" value="ECO:0007669"/>
    <property type="project" value="UniProtKB-KW"/>
</dbReference>
<reference evidence="8" key="1">
    <citation type="journal article" date="2013" name="Nat. Biotechnol.">
        <title>Chinese hamster genome sequenced from sorted chromosomes.</title>
        <authorList>
            <person name="Brinkrolf K."/>
            <person name="Rupp O."/>
            <person name="Laux H."/>
            <person name="Kollin F."/>
            <person name="Ernst W."/>
            <person name="Linke B."/>
            <person name="Kofler R."/>
            <person name="Romand S."/>
            <person name="Hesse F."/>
            <person name="Budach W.E."/>
            <person name="Galosy S."/>
            <person name="Muller D."/>
            <person name="Noll T."/>
            <person name="Wienberg J."/>
            <person name="Jostock T."/>
            <person name="Leonard M."/>
            <person name="Grillari J."/>
            <person name="Tauch A."/>
            <person name="Goesmann A."/>
            <person name="Helk B."/>
            <person name="Mott J.E."/>
            <person name="Puhler A."/>
            <person name="Borth N."/>
        </authorList>
    </citation>
    <scope>NUCLEOTIDE SEQUENCE [LARGE SCALE GENOMIC DNA]</scope>
    <source>
        <strain evidence="8">17A/GY</strain>
    </source>
</reference>
<dbReference type="EMBL" id="KE672156">
    <property type="protein sequence ID" value="ERE79505.1"/>
    <property type="molecule type" value="Genomic_DNA"/>
</dbReference>
<dbReference type="GO" id="GO:0008284">
    <property type="term" value="P:positive regulation of cell population proliferation"/>
    <property type="evidence" value="ECO:0007669"/>
    <property type="project" value="TreeGrafter"/>
</dbReference>
<gene>
    <name evidence="6" type="ORF">H671_3g9550</name>
</gene>
<name>A0A061ICE9_CRIGR</name>
<dbReference type="PANTHER" id="PTHR11417">
    <property type="entry name" value="SOMATOTROPIN,PROLACTIN"/>
    <property type="match status" value="1"/>
</dbReference>
<sequence>MPKMDLLLGLMVCTIGDFCLMAQRSQNHFSLTGTLLLLLMSNLLLWKDVSSLPNCAIRNGRCFASLEEMLNLAVSMSQDISEQAFKMFTEFDNQYAQSHQLINRSLKKCHTSSLNLPKPRSKALQTHPIVLLKLVKSLLAAWKVPMYHLVKEMPSLKDVPDTMLSKARDIEQKSTGLLEGIKSILSQIQSKDDGDEKYPVWSGQASLKSDTEDARQFAFYNLIRCAGKNAQKVESALMIVRCQILKKNNC</sequence>
<keyword evidence="3" id="KW-0964">Secreted</keyword>
<accession>A0A061ICE9</accession>
<dbReference type="GO" id="GO:0005615">
    <property type="term" value="C:extracellular space"/>
    <property type="evidence" value="ECO:0007669"/>
    <property type="project" value="TreeGrafter"/>
</dbReference>
<evidence type="ECO:0000256" key="3">
    <source>
        <dbReference type="ARBA" id="ARBA00022525"/>
    </source>
</evidence>
<protein>
    <submittedName>
        <fullName evidence="7">Prolactin family 2, subfamily a, member 1</fullName>
    </submittedName>
    <submittedName>
        <fullName evidence="6">Prolactin-2A1-like protein</fullName>
    </submittedName>
</protein>
<comment type="similarity">
    <text evidence="2 5">Belongs to the somatotropin/prolactin family.</text>
</comment>
<evidence type="ECO:0000313" key="8">
    <source>
        <dbReference type="Proteomes" id="UP000030759"/>
    </source>
</evidence>
<dbReference type="GO" id="GO:0030879">
    <property type="term" value="P:mammary gland development"/>
    <property type="evidence" value="ECO:0007669"/>
    <property type="project" value="TreeGrafter"/>
</dbReference>
<dbReference type="Gene3D" id="1.20.1250.10">
    <property type="match status" value="1"/>
</dbReference>
<dbReference type="PROSITE" id="PS00266">
    <property type="entry name" value="SOMATOTROPIN_1"/>
    <property type="match status" value="1"/>
</dbReference>
<comment type="subcellular location">
    <subcellularLocation>
        <location evidence="1 5">Secreted</location>
    </subcellularLocation>
</comment>
<evidence type="ECO:0000256" key="2">
    <source>
        <dbReference type="ARBA" id="ARBA00008474"/>
    </source>
</evidence>
<dbReference type="GO" id="GO:1903489">
    <property type="term" value="P:positive regulation of lactation"/>
    <property type="evidence" value="ECO:0007669"/>
    <property type="project" value="TreeGrafter"/>
</dbReference>
<dbReference type="GO" id="GO:0046427">
    <property type="term" value="P:positive regulation of receptor signaling pathway via JAK-STAT"/>
    <property type="evidence" value="ECO:0007669"/>
    <property type="project" value="TreeGrafter"/>
</dbReference>
<dbReference type="OMA" id="AANSCHT"/>
<evidence type="ECO:0000256" key="1">
    <source>
        <dbReference type="ARBA" id="ARBA00004613"/>
    </source>
</evidence>
<proteinExistence type="inferred from homology"/>
<dbReference type="SUPFAM" id="SSF47266">
    <property type="entry name" value="4-helical cytokines"/>
    <property type="match status" value="1"/>
</dbReference>
<dbReference type="CDD" id="cd10288">
    <property type="entry name" value="prolactin_like"/>
    <property type="match status" value="1"/>
</dbReference>
<reference evidence="6" key="2">
    <citation type="submission" date="2013-03" db="EMBL/GenBank/DDBJ databases">
        <title>Chinese hamster genome sequenced from sorted chromosomes.</title>
        <authorList>
            <person name="Brinkrolf K."/>
            <person name="Rupp O."/>
            <person name="Laux H."/>
            <person name="Kollin F."/>
            <person name="Ernst W."/>
            <person name="Linke B."/>
            <person name="Kofler R."/>
            <person name="Romand S."/>
            <person name="Hesse F."/>
            <person name="Budach W.E."/>
            <person name="Galosy S."/>
            <person name="Muller D."/>
            <person name="Noll T."/>
            <person name="Wienberg J."/>
            <person name="Jostock T."/>
            <person name="Leonard M."/>
            <person name="Grillari J."/>
            <person name="Tauch A."/>
            <person name="Goesmann A."/>
            <person name="Helk B."/>
            <person name="Mott J.E."/>
            <person name="Puehler A."/>
            <person name="Borth N."/>
        </authorList>
    </citation>
    <scope>NUCLEOTIDE SEQUENCE</scope>
    <source>
        <strain evidence="6">17A/GY</strain>
    </source>
</reference>
<dbReference type="Proteomes" id="UP000694386">
    <property type="component" value="Unplaced"/>
</dbReference>
<evidence type="ECO:0000256" key="5">
    <source>
        <dbReference type="RuleBase" id="RU003618"/>
    </source>
</evidence>
<dbReference type="InterPro" id="IPR001400">
    <property type="entry name" value="Somatotropin/Prolactin"/>
</dbReference>
<feature type="binding site" evidence="4">
    <location>
        <position position="234"/>
    </location>
    <ligand>
        <name>Zn(2+)</name>
        <dbReference type="ChEBI" id="CHEBI:29105"/>
    </ligand>
</feature>
<dbReference type="Pfam" id="PF00103">
    <property type="entry name" value="Hormone_1"/>
    <property type="match status" value="1"/>
</dbReference>
<reference evidence="7" key="3">
    <citation type="submission" date="2025-05" db="UniProtKB">
        <authorList>
            <consortium name="Ensembl"/>
        </authorList>
    </citation>
    <scope>IDENTIFICATION</scope>
</reference>
<keyword evidence="4" id="KW-0479">Metal-binding</keyword>
<dbReference type="GO" id="GO:0005148">
    <property type="term" value="F:prolactin receptor binding"/>
    <property type="evidence" value="ECO:0007669"/>
    <property type="project" value="TreeGrafter"/>
</dbReference>
<evidence type="ECO:0000256" key="4">
    <source>
        <dbReference type="PIRSR" id="PIRSR601400-1"/>
    </source>
</evidence>
<evidence type="ECO:0000313" key="6">
    <source>
        <dbReference type="EMBL" id="ERE79505.1"/>
    </source>
</evidence>
<dbReference type="InterPro" id="IPR009079">
    <property type="entry name" value="4_helix_cytokine-like_core"/>
</dbReference>
<dbReference type="PRINTS" id="PR00836">
    <property type="entry name" value="SOMATOTROPIN"/>
</dbReference>